<dbReference type="EMBL" id="CP033897">
    <property type="protein sequence ID" value="AZA12338.1"/>
    <property type="molecule type" value="Genomic_DNA"/>
</dbReference>
<evidence type="ECO:0000313" key="2">
    <source>
        <dbReference type="EMBL" id="AZA12338.1"/>
    </source>
</evidence>
<evidence type="ECO:0000256" key="1">
    <source>
        <dbReference type="SAM" id="Phobius"/>
    </source>
</evidence>
<keyword evidence="1" id="KW-1133">Transmembrane helix</keyword>
<dbReference type="KEGG" id="cgk:CGERO_10270"/>
<dbReference type="RefSeq" id="WP_123935608.1">
    <property type="nucleotide sequence ID" value="NZ_CP033897.1"/>
</dbReference>
<dbReference type="AlphaFoldDB" id="A0A3G6J5Y2"/>
<feature type="transmembrane region" description="Helical" evidence="1">
    <location>
        <begin position="34"/>
        <end position="56"/>
    </location>
</feature>
<protein>
    <submittedName>
        <fullName evidence="2">Uncharacterized protein</fullName>
    </submittedName>
</protein>
<gene>
    <name evidence="2" type="ORF">CGERO_10270</name>
</gene>
<organism evidence="2 3">
    <name type="scientific">Corynebacterium gerontici</name>
    <dbReference type="NCBI Taxonomy" id="2079234"/>
    <lineage>
        <taxon>Bacteria</taxon>
        <taxon>Bacillati</taxon>
        <taxon>Actinomycetota</taxon>
        <taxon>Actinomycetes</taxon>
        <taxon>Mycobacteriales</taxon>
        <taxon>Corynebacteriaceae</taxon>
        <taxon>Corynebacterium</taxon>
    </lineage>
</organism>
<keyword evidence="3" id="KW-1185">Reference proteome</keyword>
<dbReference type="Proteomes" id="UP000271587">
    <property type="component" value="Chromosome"/>
</dbReference>
<name>A0A3G6J5Y2_9CORY</name>
<proteinExistence type="predicted"/>
<evidence type="ECO:0000313" key="3">
    <source>
        <dbReference type="Proteomes" id="UP000271587"/>
    </source>
</evidence>
<accession>A0A3G6J5Y2</accession>
<dbReference type="OrthoDB" id="4412257at2"/>
<sequence>MRETFQQNKAILSFASLFSGSVATMLLMDHSSNIAAIVAAFIALTALSFLAITLVWRYASQK</sequence>
<keyword evidence="1" id="KW-0472">Membrane</keyword>
<keyword evidence="1" id="KW-0812">Transmembrane</keyword>
<feature type="transmembrane region" description="Helical" evidence="1">
    <location>
        <begin position="12"/>
        <end position="28"/>
    </location>
</feature>
<reference evidence="2 3" key="1">
    <citation type="submission" date="2018-11" db="EMBL/GenBank/DDBJ databases">
        <authorList>
            <person name="Kleinhagauer T."/>
            <person name="Glaeser S.P."/>
            <person name="Spergser J."/>
            <person name="Ruckert C."/>
            <person name="Kaempfer P."/>
            <person name="Busse H.-J."/>
        </authorList>
    </citation>
    <scope>NUCLEOTIDE SEQUENCE [LARGE SCALE GENOMIC DNA]</scope>
    <source>
        <strain evidence="2 3">W8</strain>
    </source>
</reference>